<dbReference type="Gene3D" id="3.40.50.1970">
    <property type="match status" value="1"/>
</dbReference>
<evidence type="ECO:0000313" key="3">
    <source>
        <dbReference type="Proteomes" id="UP000319296"/>
    </source>
</evidence>
<dbReference type="AlphaFoldDB" id="A0A519BLC1"/>
<dbReference type="SMART" id="SM01001">
    <property type="entry name" value="AIRC"/>
    <property type="match status" value="1"/>
</dbReference>
<dbReference type="Pfam" id="PF00731">
    <property type="entry name" value="AIRC"/>
    <property type="match status" value="1"/>
</dbReference>
<accession>A0A519BLC1</accession>
<dbReference type="Proteomes" id="UP000319296">
    <property type="component" value="Unassembled WGS sequence"/>
</dbReference>
<dbReference type="InterPro" id="IPR039476">
    <property type="entry name" value="P2CMN_synthase_LarB"/>
</dbReference>
<reference evidence="2 3" key="1">
    <citation type="journal article" date="2019" name="ISME J.">
        <title>Insights into ecological role of a new deltaproteobacterial order Candidatus Acidulodesulfobacterales by metagenomics and metatranscriptomics.</title>
        <authorList>
            <person name="Tan S."/>
            <person name="Liu J."/>
            <person name="Fang Y."/>
            <person name="Hedlund B.P."/>
            <person name="Lian Z.H."/>
            <person name="Huang L.Y."/>
            <person name="Li J.T."/>
            <person name="Huang L.N."/>
            <person name="Li W.J."/>
            <person name="Jiang H.C."/>
            <person name="Dong H.L."/>
            <person name="Shu W.S."/>
        </authorList>
    </citation>
    <scope>NUCLEOTIDE SEQUENCE [LARGE SCALE GENOMIC DNA]</scope>
    <source>
        <strain evidence="2">AP1</strain>
    </source>
</reference>
<dbReference type="EMBL" id="SGBB01000015">
    <property type="protein sequence ID" value="RZD18077.1"/>
    <property type="molecule type" value="Genomic_DNA"/>
</dbReference>
<dbReference type="NCBIfam" id="NF033503">
    <property type="entry name" value="LarB"/>
    <property type="match status" value="1"/>
</dbReference>
<feature type="domain" description="PurE" evidence="1">
    <location>
        <begin position="102"/>
        <end position="232"/>
    </location>
</feature>
<sequence length="233" mass="24889">MEPFNDSFAGCNYIDLNFAKLDIHRLKRAGKPEAVLCDGKTAEEIFKIAKKLENIANNVIFTRVNYEIKKLLLSKCKKTIYYDKAKIIILNPQQTEENKLHGNILIVTAGTADISVAEEAAVTASILGNKVSKLYDIGVAGSHRLFDNIDKIKSANVIIAVAGMDGVLPTLISSLVDSTVIAVPSSNGYGTGFKGISALLSMLNSCSGGLLTVNIDNGFGAGLAASIINKKIK</sequence>
<dbReference type="SUPFAM" id="SSF52255">
    <property type="entry name" value="N5-CAIR mutase (phosphoribosylaminoimidazole carboxylase, PurE)"/>
    <property type="match status" value="1"/>
</dbReference>
<proteinExistence type="predicted"/>
<dbReference type="GO" id="GO:0016787">
    <property type="term" value="F:hydrolase activity"/>
    <property type="evidence" value="ECO:0007669"/>
    <property type="project" value="InterPro"/>
</dbReference>
<comment type="caution">
    <text evidence="2">The sequence shown here is derived from an EMBL/GenBank/DDBJ whole genome shotgun (WGS) entry which is preliminary data.</text>
</comment>
<evidence type="ECO:0000313" key="2">
    <source>
        <dbReference type="EMBL" id="RZD18077.1"/>
    </source>
</evidence>
<gene>
    <name evidence="2" type="primary">larB</name>
    <name evidence="2" type="ORF">EVG15_07975</name>
</gene>
<dbReference type="PANTHER" id="PTHR43064:SF1">
    <property type="entry name" value="SLL1489 PROTEIN"/>
    <property type="match status" value="1"/>
</dbReference>
<organism evidence="2 3">
    <name type="scientific">Candidatus Acididesulfobacter diazotrophicus</name>
    <dbReference type="NCBI Taxonomy" id="2597226"/>
    <lineage>
        <taxon>Bacteria</taxon>
        <taxon>Deltaproteobacteria</taxon>
        <taxon>Candidatus Acidulodesulfobacterales</taxon>
        <taxon>Candidatus Acididesulfobacter</taxon>
    </lineage>
</organism>
<evidence type="ECO:0000259" key="1">
    <source>
        <dbReference type="SMART" id="SM01001"/>
    </source>
</evidence>
<name>A0A519BLC1_9DELT</name>
<dbReference type="GO" id="GO:0006189">
    <property type="term" value="P:'de novo' IMP biosynthetic process"/>
    <property type="evidence" value="ECO:0007669"/>
    <property type="project" value="InterPro"/>
</dbReference>
<dbReference type="InterPro" id="IPR000031">
    <property type="entry name" value="PurE_dom"/>
</dbReference>
<protein>
    <submittedName>
        <fullName evidence="2">Nickel pincer cofactor biosynthesis protein LarB</fullName>
    </submittedName>
</protein>
<dbReference type="PANTHER" id="PTHR43064">
    <property type="entry name" value="PHOSPHORIBOSYLAMINOIMIDAZOLE CARBOXYLASE-RELATED"/>
    <property type="match status" value="1"/>
</dbReference>